<evidence type="ECO:0000313" key="2">
    <source>
        <dbReference type="Proteomes" id="UP000031449"/>
    </source>
</evidence>
<accession>A0A0B5AM01</accession>
<name>A0A0B5AM01_9BACL</name>
<dbReference type="BioCyc" id="JESP1508404:G14D9-11198-MONOMER"/>
<protein>
    <submittedName>
        <fullName evidence="1">Uncharacterized protein</fullName>
    </submittedName>
</protein>
<reference evidence="1 2" key="1">
    <citation type="submission" date="2014-08" db="EMBL/GenBank/DDBJ databases">
        <title>Complete genome of a marine bacteria Jeotgalibacillus malaysiensis.</title>
        <authorList>
            <person name="Yaakop A.S."/>
            <person name="Chan K.-G."/>
            <person name="Goh K.M."/>
        </authorList>
    </citation>
    <scope>NUCLEOTIDE SEQUENCE [LARGE SCALE GENOMIC DNA]</scope>
    <source>
        <strain evidence="1 2">D5</strain>
    </source>
</reference>
<organism evidence="1 2">
    <name type="scientific">Jeotgalibacillus malaysiensis</name>
    <dbReference type="NCBI Taxonomy" id="1508404"/>
    <lineage>
        <taxon>Bacteria</taxon>
        <taxon>Bacillati</taxon>
        <taxon>Bacillota</taxon>
        <taxon>Bacilli</taxon>
        <taxon>Bacillales</taxon>
        <taxon>Caryophanaceae</taxon>
        <taxon>Jeotgalibacillus</taxon>
    </lineage>
</organism>
<keyword evidence="2" id="KW-1185">Reference proteome</keyword>
<proteinExistence type="predicted"/>
<dbReference type="EMBL" id="CP009416">
    <property type="protein sequence ID" value="AJD91260.1"/>
    <property type="molecule type" value="Genomic_DNA"/>
</dbReference>
<dbReference type="Proteomes" id="UP000031449">
    <property type="component" value="Chromosome"/>
</dbReference>
<dbReference type="KEGG" id="jeo:JMA_19430"/>
<dbReference type="AlphaFoldDB" id="A0A0B5AM01"/>
<sequence length="45" mass="4815">MVGQLLLNAEESPCSHGAEMPVVFVLRETISGGSLNRQADGREDT</sequence>
<dbReference type="STRING" id="1508404.JMA_19430"/>
<gene>
    <name evidence="1" type="ORF">JMA_19430</name>
</gene>
<evidence type="ECO:0000313" key="1">
    <source>
        <dbReference type="EMBL" id="AJD91260.1"/>
    </source>
</evidence>
<dbReference type="HOGENOM" id="CLU_3200837_0_0_9"/>